<dbReference type="SUPFAM" id="SSF52402">
    <property type="entry name" value="Adenine nucleotide alpha hydrolases-like"/>
    <property type="match status" value="1"/>
</dbReference>
<dbReference type="Gene3D" id="3.40.50.620">
    <property type="entry name" value="HUPs"/>
    <property type="match status" value="1"/>
</dbReference>
<dbReference type="SUPFAM" id="SSF56235">
    <property type="entry name" value="N-terminal nucleophile aminohydrolases (Ntn hydrolases)"/>
    <property type="match status" value="1"/>
</dbReference>
<accession>A0A1N6BCL3</accession>
<evidence type="ECO:0000313" key="1">
    <source>
        <dbReference type="EMBL" id="SIN44043.1"/>
    </source>
</evidence>
<dbReference type="Proteomes" id="UP000185124">
    <property type="component" value="Unassembled WGS sequence"/>
</dbReference>
<dbReference type="OrthoDB" id="564639at2"/>
<dbReference type="InterPro" id="IPR014729">
    <property type="entry name" value="Rossmann-like_a/b/a_fold"/>
</dbReference>
<sequence>MKSFLAVSYAPGRLTATEEASRAEALTRLGADAQMLSTEDGWLAFQGADPGDRVDDSGNAFTLRLGRAARTRTADVATAELAEQLGRGTKADGAALAALVPPFAAAHRSGPGEPIVAATDWLGFRQLFWWQGDGVAAVSTSALALGALAGAGLDHGALGLQGLVGWQVGLGTVFAQVEKVPAGCLAVLDAGRVETHRYVEQSLALDGPAPSLPEVADEMAGMLREFLGAYLADHPSTVLQLTGGQDTRVLLAALSPETRRGLRALTLDVRGGSDATLAQRLSALGGLDLHVHWLDEQPPVTPAAAHSAALQAAAALDCMASPLALAPLLLAEGHLEQGHRLSGLGGEACRGFYYFGQPRDATTSPHLIGQLANWRLYANEAVDARALEPGFVAAARSDALERITASFDGAPPQWLQATDYFYLYQRMQRWAGAHGSVAAVNRFFINPMFDRRFIQLAHSVSPDQKGSGLLTGQLIHRLDAELAAVPLDSGLVPARLGQRGIRDRAAAARVTARKLSGKVRQRLRHSGRAQLGAAEVAALVVEHWRSEPDVLAPLRTTGIVRDAWLDELLAGRRECAPATVAFLTNLVVATAPQPVT</sequence>
<evidence type="ECO:0000313" key="2">
    <source>
        <dbReference type="Proteomes" id="UP000185124"/>
    </source>
</evidence>
<proteinExistence type="predicted"/>
<dbReference type="RefSeq" id="WP_074318633.1">
    <property type="nucleotide sequence ID" value="NZ_FSQT01000002.1"/>
</dbReference>
<reference evidence="2" key="1">
    <citation type="submission" date="2016-12" db="EMBL/GenBank/DDBJ databases">
        <authorList>
            <person name="Varghese N."/>
            <person name="Submissions S."/>
        </authorList>
    </citation>
    <scope>NUCLEOTIDE SEQUENCE [LARGE SCALE GENOMIC DNA]</scope>
    <source>
        <strain evidence="2">DSM 45599</strain>
    </source>
</reference>
<dbReference type="InterPro" id="IPR029055">
    <property type="entry name" value="Ntn_hydrolases_N"/>
</dbReference>
<dbReference type="Gene3D" id="3.60.20.10">
    <property type="entry name" value="Glutamine Phosphoribosylpyrophosphate, subunit 1, domain 1"/>
    <property type="match status" value="1"/>
</dbReference>
<name>A0A1N6BCL3_9ACTN</name>
<dbReference type="EMBL" id="FSQT01000002">
    <property type="protein sequence ID" value="SIN44043.1"/>
    <property type="molecule type" value="Genomic_DNA"/>
</dbReference>
<keyword evidence="2" id="KW-1185">Reference proteome</keyword>
<dbReference type="STRING" id="709881.SAMN04489832_7161"/>
<organism evidence="1 2">
    <name type="scientific">Micromonospora cremea</name>
    <dbReference type="NCBI Taxonomy" id="709881"/>
    <lineage>
        <taxon>Bacteria</taxon>
        <taxon>Bacillati</taxon>
        <taxon>Actinomycetota</taxon>
        <taxon>Actinomycetes</taxon>
        <taxon>Micromonosporales</taxon>
        <taxon>Micromonosporaceae</taxon>
        <taxon>Micromonospora</taxon>
    </lineage>
</organism>
<dbReference type="AlphaFoldDB" id="A0A1N6BCL3"/>
<gene>
    <name evidence="1" type="ORF">SAMN04489832_7161</name>
</gene>
<protein>
    <submittedName>
        <fullName evidence="1">Asparagine synthase (Glutamine-hydrolysing)</fullName>
    </submittedName>
</protein>